<proteinExistence type="predicted"/>
<name>A0A182MVF2_9DIPT</name>
<organism evidence="1 2">
    <name type="scientific">Anopheles culicifacies</name>
    <dbReference type="NCBI Taxonomy" id="139723"/>
    <lineage>
        <taxon>Eukaryota</taxon>
        <taxon>Metazoa</taxon>
        <taxon>Ecdysozoa</taxon>
        <taxon>Arthropoda</taxon>
        <taxon>Hexapoda</taxon>
        <taxon>Insecta</taxon>
        <taxon>Pterygota</taxon>
        <taxon>Neoptera</taxon>
        <taxon>Endopterygota</taxon>
        <taxon>Diptera</taxon>
        <taxon>Nematocera</taxon>
        <taxon>Culicoidea</taxon>
        <taxon>Culicidae</taxon>
        <taxon>Anophelinae</taxon>
        <taxon>Anopheles</taxon>
        <taxon>culicifacies species complex</taxon>
    </lineage>
</organism>
<dbReference type="AlphaFoldDB" id="A0A182MVF2"/>
<dbReference type="EnsemblMetazoa" id="ACUA027205-RA">
    <property type="protein sequence ID" value="ACUA027205-PA"/>
    <property type="gene ID" value="ACUA027205"/>
</dbReference>
<keyword evidence="2" id="KW-1185">Reference proteome</keyword>
<dbReference type="EMBL" id="AXCM01002179">
    <property type="status" value="NOT_ANNOTATED_CDS"/>
    <property type="molecule type" value="Genomic_DNA"/>
</dbReference>
<dbReference type="Proteomes" id="UP000075883">
    <property type="component" value="Unassembled WGS sequence"/>
</dbReference>
<protein>
    <submittedName>
        <fullName evidence="1">Uncharacterized protein</fullName>
    </submittedName>
</protein>
<sequence length="102" mass="11941">MIEIMCDTHWHVNAARRETNLSRLRSLRRSQFERCGYTFTMQTWLYNLEKSWPAISGFRNSNVPVTRKSFLCTEERPEWASNLGLVRSKTDTAISSATEPLR</sequence>
<reference evidence="2" key="1">
    <citation type="submission" date="2013-09" db="EMBL/GenBank/DDBJ databases">
        <title>The Genome Sequence of Anopheles culicifacies species A.</title>
        <authorList>
            <consortium name="The Broad Institute Genomics Platform"/>
            <person name="Neafsey D.E."/>
            <person name="Besansky N."/>
            <person name="Howell P."/>
            <person name="Walton C."/>
            <person name="Young S.K."/>
            <person name="Zeng Q."/>
            <person name="Gargeya S."/>
            <person name="Fitzgerald M."/>
            <person name="Haas B."/>
            <person name="Abouelleil A."/>
            <person name="Allen A.W."/>
            <person name="Alvarado L."/>
            <person name="Arachchi H.M."/>
            <person name="Berlin A.M."/>
            <person name="Chapman S.B."/>
            <person name="Gainer-Dewar J."/>
            <person name="Goldberg J."/>
            <person name="Griggs A."/>
            <person name="Gujja S."/>
            <person name="Hansen M."/>
            <person name="Howarth C."/>
            <person name="Imamovic A."/>
            <person name="Ireland A."/>
            <person name="Larimer J."/>
            <person name="McCowan C."/>
            <person name="Murphy C."/>
            <person name="Pearson M."/>
            <person name="Poon T.W."/>
            <person name="Priest M."/>
            <person name="Roberts A."/>
            <person name="Saif S."/>
            <person name="Shea T."/>
            <person name="Sisk P."/>
            <person name="Sykes S."/>
            <person name="Wortman J."/>
            <person name="Nusbaum C."/>
            <person name="Birren B."/>
        </authorList>
    </citation>
    <scope>NUCLEOTIDE SEQUENCE [LARGE SCALE GENOMIC DNA]</scope>
    <source>
        <strain evidence="2">A-37</strain>
    </source>
</reference>
<reference evidence="1" key="2">
    <citation type="submission" date="2020-05" db="UniProtKB">
        <authorList>
            <consortium name="EnsemblMetazoa"/>
        </authorList>
    </citation>
    <scope>IDENTIFICATION</scope>
    <source>
        <strain evidence="1">A-37</strain>
    </source>
</reference>
<evidence type="ECO:0000313" key="2">
    <source>
        <dbReference type="Proteomes" id="UP000075883"/>
    </source>
</evidence>
<evidence type="ECO:0000313" key="1">
    <source>
        <dbReference type="EnsemblMetazoa" id="ACUA027205-PA"/>
    </source>
</evidence>
<accession>A0A182MVF2</accession>
<dbReference type="VEuPathDB" id="VectorBase:ACUA027205"/>